<protein>
    <submittedName>
        <fullName evidence="3">Uncharacterized protein</fullName>
    </submittedName>
</protein>
<gene>
    <name evidence="3" type="ORF">NG895_08595</name>
</gene>
<evidence type="ECO:0000256" key="1">
    <source>
        <dbReference type="SAM" id="MobiDB-lite"/>
    </source>
</evidence>
<reference evidence="3" key="1">
    <citation type="submission" date="2022-06" db="EMBL/GenBank/DDBJ databases">
        <title>Aeoliella straminimaris, a novel planctomycete from sediments.</title>
        <authorList>
            <person name="Vitorino I.R."/>
            <person name="Lage O.M."/>
        </authorList>
    </citation>
    <scope>NUCLEOTIDE SEQUENCE</scope>
    <source>
        <strain evidence="3">ICT_H6.2</strain>
    </source>
</reference>
<keyword evidence="2" id="KW-0732">Signal</keyword>
<accession>A0A9X2JII4</accession>
<proteinExistence type="predicted"/>
<dbReference type="EMBL" id="JAMXLR010000028">
    <property type="protein sequence ID" value="MCO6043964.1"/>
    <property type="molecule type" value="Genomic_DNA"/>
</dbReference>
<organism evidence="3 4">
    <name type="scientific">Aeoliella straminimaris</name>
    <dbReference type="NCBI Taxonomy" id="2954799"/>
    <lineage>
        <taxon>Bacteria</taxon>
        <taxon>Pseudomonadati</taxon>
        <taxon>Planctomycetota</taxon>
        <taxon>Planctomycetia</taxon>
        <taxon>Pirellulales</taxon>
        <taxon>Lacipirellulaceae</taxon>
        <taxon>Aeoliella</taxon>
    </lineage>
</organism>
<name>A0A9X2JII4_9BACT</name>
<dbReference type="AlphaFoldDB" id="A0A9X2JII4"/>
<dbReference type="RefSeq" id="WP_252852070.1">
    <property type="nucleotide sequence ID" value="NZ_JAMXLR010000028.1"/>
</dbReference>
<comment type="caution">
    <text evidence="3">The sequence shown here is derived from an EMBL/GenBank/DDBJ whole genome shotgun (WGS) entry which is preliminary data.</text>
</comment>
<keyword evidence="4" id="KW-1185">Reference proteome</keyword>
<feature type="region of interest" description="Disordered" evidence="1">
    <location>
        <begin position="36"/>
        <end position="60"/>
    </location>
</feature>
<feature type="chain" id="PRO_5040817630" evidence="2">
    <location>
        <begin position="27"/>
        <end position="286"/>
    </location>
</feature>
<feature type="signal peptide" evidence="2">
    <location>
        <begin position="1"/>
        <end position="26"/>
    </location>
</feature>
<evidence type="ECO:0000256" key="2">
    <source>
        <dbReference type="SAM" id="SignalP"/>
    </source>
</evidence>
<evidence type="ECO:0000313" key="4">
    <source>
        <dbReference type="Proteomes" id="UP001155241"/>
    </source>
</evidence>
<evidence type="ECO:0000313" key="3">
    <source>
        <dbReference type="EMBL" id="MCO6043964.1"/>
    </source>
</evidence>
<dbReference type="Proteomes" id="UP001155241">
    <property type="component" value="Unassembled WGS sequence"/>
</dbReference>
<sequence length="286" mass="31842">MLFSQVLLRRGSCGVLIAVASTLAAAGCREAESTATPIAASESAPTSPVASELAATPRSQPVPTVVAKPVITTFGERQLAQLLDDRPDMRGVIDASHPVYGWVIEAFNGDHFGQRVYWNGNSPQSGRPAEHASPYHGYPPYVSITGGSDATPVDKWTMVVFELHNLGNADGFEKLMHEALDGSIDGEGYANGCVKLEFEALERTREFFVENPLPKSPHGRDTYYNWITDDLGTFDEYQERFDRPGMTRYNSNFEYFRAYYDSTLVPYRQMNKQSSSKNWFDAMLEQ</sequence>